<gene>
    <name evidence="1" type="ORF">A4X20_15000</name>
</gene>
<sequence>MTIPEFRSTTADCANLATSPSYWDPAIECTIVYASPTTERDLWRDYVEGACRSYRKHGVAAALDPDALRAGRDTALFAACVDASGQVIGGIRARGPYRSADECHAVKEWDGQVGQDAVFKMVADRIPFGVAEMKTAWVTDDPEASRRVTNAIARTPLHTMTLLDIQFIVATAASYVLKRWLTSGGVLASKIPATSYPDHRYDTKLAWWDRMSFAKHAAPAQVSKFFAEQREMSAAMGTRTTPAVSDTATR</sequence>
<dbReference type="EMBL" id="LWCS01000014">
    <property type="protein sequence ID" value="OAN40044.1"/>
    <property type="molecule type" value="Genomic_DNA"/>
</dbReference>
<dbReference type="STRING" id="912594.AWC12_14245"/>
<proteinExistence type="predicted"/>
<evidence type="ECO:0000313" key="2">
    <source>
        <dbReference type="Proteomes" id="UP000078396"/>
    </source>
</evidence>
<dbReference type="AlphaFoldDB" id="A0A178LYS6"/>
<protein>
    <recommendedName>
        <fullName evidence="3">N-acetyltransferase domain-containing protein</fullName>
    </recommendedName>
</protein>
<dbReference type="RefSeq" id="WP_064280708.1">
    <property type="nucleotide sequence ID" value="NZ_LWCS01000014.1"/>
</dbReference>
<reference evidence="1 2" key="1">
    <citation type="submission" date="2016-04" db="EMBL/GenBank/DDBJ databases">
        <title>Draft Genome Sequences of Staphylococcus capitis Strain H36, S. capitis Strain H65, S. cohnii Strain H62, S. hominis Strain H69, Mycobacterium iranicum Strain H39, Plantibacter sp. Strain H53, Pseudomonas oryzihabitans Strain H72, and Microbacterium sp. Strain H83, isolated from residential settings.</title>
        <authorList>
            <person name="Lymperopoulou D."/>
            <person name="Adams R.I."/>
            <person name="Lindow S."/>
            <person name="Coil D.A."/>
            <person name="Jospin G."/>
            <person name="Eisen J.A."/>
        </authorList>
    </citation>
    <scope>NUCLEOTIDE SEQUENCE [LARGE SCALE GENOMIC DNA]</scope>
    <source>
        <strain evidence="1 2">H39</strain>
    </source>
</reference>
<evidence type="ECO:0000313" key="1">
    <source>
        <dbReference type="EMBL" id="OAN40044.1"/>
    </source>
</evidence>
<comment type="caution">
    <text evidence="1">The sequence shown here is derived from an EMBL/GenBank/DDBJ whole genome shotgun (WGS) entry which is preliminary data.</text>
</comment>
<name>A0A178LYS6_MYCIR</name>
<evidence type="ECO:0008006" key="3">
    <source>
        <dbReference type="Google" id="ProtNLM"/>
    </source>
</evidence>
<dbReference type="Proteomes" id="UP000078396">
    <property type="component" value="Unassembled WGS sequence"/>
</dbReference>
<dbReference type="OrthoDB" id="5175138at2"/>
<dbReference type="eggNOG" id="ENOG5033WAI">
    <property type="taxonomic scope" value="Bacteria"/>
</dbReference>
<organism evidence="1 2">
    <name type="scientific">Mycolicibacterium iranicum</name>
    <name type="common">Mycobacterium iranicum</name>
    <dbReference type="NCBI Taxonomy" id="912594"/>
    <lineage>
        <taxon>Bacteria</taxon>
        <taxon>Bacillati</taxon>
        <taxon>Actinomycetota</taxon>
        <taxon>Actinomycetes</taxon>
        <taxon>Mycobacteriales</taxon>
        <taxon>Mycobacteriaceae</taxon>
        <taxon>Mycolicibacterium</taxon>
    </lineage>
</organism>
<accession>A0A178LYS6</accession>